<keyword evidence="4" id="KW-0449">Lipoprotein</keyword>
<dbReference type="AlphaFoldDB" id="A0AA36DEL7"/>
<dbReference type="PROSITE" id="PS51420">
    <property type="entry name" value="RHO"/>
    <property type="match status" value="1"/>
</dbReference>
<proteinExistence type="inferred from homology"/>
<keyword evidence="2" id="KW-0547">Nucleotide-binding</keyword>
<evidence type="ECO:0008006" key="9">
    <source>
        <dbReference type="Google" id="ProtNLM"/>
    </source>
</evidence>
<dbReference type="SMART" id="SM00173">
    <property type="entry name" value="RAS"/>
    <property type="match status" value="1"/>
</dbReference>
<dbReference type="PROSITE" id="PS51421">
    <property type="entry name" value="RAS"/>
    <property type="match status" value="1"/>
</dbReference>
<sequence>MRIEYDYLFKLLLIGDSGVGKSSILLRFADDTYTDSYISTIGVDFKIRTINLDGKMIKLQIWDTAGQERFRTITSSYYRGAHGIIVVYDVTALETFKNLEQWMQEIKRYATDNVNKLLVGNKCDLGEKRVVPEETGKEFADKLSMPFLETSAKQSTNVEEAFITMASSIKARMGPVGQTSDAHPAVRIKGSKLIEEDRGLCCMSMNSSPTSRASTNDSSRNCSSRSSPDKQLVGGVVEAPPSDIDANLQFFVGNKLGLAPQKPSAEELEQKPRRRSVDSYFVGVHRSADVERQLRGPNDFVFYYRQPSSLNISLYLCLFVAYQSTAGRVYHYKVMTKKTNGQKKWFVDCGEVSPKEFSSLERLISSYTTYCYAGPGFENLDIFPVDLPPDWELHCDDDTTF</sequence>
<comment type="similarity">
    <text evidence="1">Belongs to the small GTPase superfamily. Rab family.</text>
</comment>
<dbReference type="SUPFAM" id="SSF52540">
    <property type="entry name" value="P-loop containing nucleoside triphosphate hydrolases"/>
    <property type="match status" value="1"/>
</dbReference>
<evidence type="ECO:0000256" key="6">
    <source>
        <dbReference type="SAM" id="MobiDB-lite"/>
    </source>
</evidence>
<dbReference type="SUPFAM" id="SSF55550">
    <property type="entry name" value="SH2 domain"/>
    <property type="match status" value="1"/>
</dbReference>
<name>A0AA36DEL7_9BILA</name>
<dbReference type="CDD" id="cd01869">
    <property type="entry name" value="Rab1_Ypt1"/>
    <property type="match status" value="1"/>
</dbReference>
<feature type="region of interest" description="Disordered" evidence="6">
    <location>
        <begin position="204"/>
        <end position="233"/>
    </location>
</feature>
<evidence type="ECO:0000256" key="5">
    <source>
        <dbReference type="ARBA" id="ARBA00023289"/>
    </source>
</evidence>
<dbReference type="PROSITE" id="PS51419">
    <property type="entry name" value="RAB"/>
    <property type="match status" value="1"/>
</dbReference>
<evidence type="ECO:0000256" key="2">
    <source>
        <dbReference type="ARBA" id="ARBA00022741"/>
    </source>
</evidence>
<dbReference type="GO" id="GO:0005525">
    <property type="term" value="F:GTP binding"/>
    <property type="evidence" value="ECO:0007669"/>
    <property type="project" value="UniProtKB-KW"/>
</dbReference>
<dbReference type="InterPro" id="IPR050227">
    <property type="entry name" value="Rab"/>
</dbReference>
<accession>A0AA36DEL7</accession>
<dbReference type="NCBIfam" id="TIGR00231">
    <property type="entry name" value="small_GTP"/>
    <property type="match status" value="1"/>
</dbReference>
<dbReference type="GO" id="GO:0003924">
    <property type="term" value="F:GTPase activity"/>
    <property type="evidence" value="ECO:0007669"/>
    <property type="project" value="InterPro"/>
</dbReference>
<dbReference type="InterPro" id="IPR057289">
    <property type="entry name" value="Rab1/Ypt1"/>
</dbReference>
<feature type="compositionally biased region" description="Low complexity" evidence="6">
    <location>
        <begin position="214"/>
        <end position="226"/>
    </location>
</feature>
<organism evidence="7 8">
    <name type="scientific">Mesorhabditis spiculigera</name>
    <dbReference type="NCBI Taxonomy" id="96644"/>
    <lineage>
        <taxon>Eukaryota</taxon>
        <taxon>Metazoa</taxon>
        <taxon>Ecdysozoa</taxon>
        <taxon>Nematoda</taxon>
        <taxon>Chromadorea</taxon>
        <taxon>Rhabditida</taxon>
        <taxon>Rhabditina</taxon>
        <taxon>Rhabditomorpha</taxon>
        <taxon>Rhabditoidea</taxon>
        <taxon>Rhabditidae</taxon>
        <taxon>Mesorhabditinae</taxon>
        <taxon>Mesorhabditis</taxon>
    </lineage>
</organism>
<evidence type="ECO:0000313" key="7">
    <source>
        <dbReference type="EMBL" id="CAJ0586290.1"/>
    </source>
</evidence>
<gene>
    <name evidence="7" type="ORF">MSPICULIGERA_LOCUS24297</name>
</gene>
<dbReference type="InterPro" id="IPR036860">
    <property type="entry name" value="SH2_dom_sf"/>
</dbReference>
<dbReference type="InterPro" id="IPR001806">
    <property type="entry name" value="Small_GTPase"/>
</dbReference>
<evidence type="ECO:0000256" key="3">
    <source>
        <dbReference type="ARBA" id="ARBA00023134"/>
    </source>
</evidence>
<protein>
    <recommendedName>
        <fullName evidence="9">Ras-related protein Rab-1A</fullName>
    </recommendedName>
</protein>
<dbReference type="PRINTS" id="PR00449">
    <property type="entry name" value="RASTRNSFRMNG"/>
</dbReference>
<reference evidence="7" key="1">
    <citation type="submission" date="2023-06" db="EMBL/GenBank/DDBJ databases">
        <authorList>
            <person name="Delattre M."/>
        </authorList>
    </citation>
    <scope>NUCLEOTIDE SEQUENCE</scope>
    <source>
        <strain evidence="7">AF72</strain>
    </source>
</reference>
<evidence type="ECO:0000313" key="8">
    <source>
        <dbReference type="Proteomes" id="UP001177023"/>
    </source>
</evidence>
<keyword evidence="8" id="KW-1185">Reference proteome</keyword>
<dbReference type="EMBL" id="CATQJA010002708">
    <property type="protein sequence ID" value="CAJ0586290.1"/>
    <property type="molecule type" value="Genomic_DNA"/>
</dbReference>
<keyword evidence="3" id="KW-0342">GTP-binding</keyword>
<dbReference type="SMART" id="SM00174">
    <property type="entry name" value="RHO"/>
    <property type="match status" value="1"/>
</dbReference>
<dbReference type="Gene3D" id="3.30.505.10">
    <property type="entry name" value="SH2 domain"/>
    <property type="match status" value="1"/>
</dbReference>
<dbReference type="InterPro" id="IPR027417">
    <property type="entry name" value="P-loop_NTPase"/>
</dbReference>
<feature type="non-terminal residue" evidence="7">
    <location>
        <position position="401"/>
    </location>
</feature>
<evidence type="ECO:0000256" key="1">
    <source>
        <dbReference type="ARBA" id="ARBA00006270"/>
    </source>
</evidence>
<dbReference type="InterPro" id="IPR005225">
    <property type="entry name" value="Small_GTP-bd"/>
</dbReference>
<dbReference type="Proteomes" id="UP001177023">
    <property type="component" value="Unassembled WGS sequence"/>
</dbReference>
<evidence type="ECO:0000256" key="4">
    <source>
        <dbReference type="ARBA" id="ARBA00023288"/>
    </source>
</evidence>
<dbReference type="SMART" id="SM00175">
    <property type="entry name" value="RAB"/>
    <property type="match status" value="1"/>
</dbReference>
<dbReference type="Gene3D" id="3.40.50.300">
    <property type="entry name" value="P-loop containing nucleotide triphosphate hydrolases"/>
    <property type="match status" value="1"/>
</dbReference>
<feature type="compositionally biased region" description="Polar residues" evidence="6">
    <location>
        <begin position="204"/>
        <end position="213"/>
    </location>
</feature>
<keyword evidence="5" id="KW-0636">Prenylation</keyword>
<comment type="caution">
    <text evidence="7">The sequence shown here is derived from an EMBL/GenBank/DDBJ whole genome shotgun (WGS) entry which is preliminary data.</text>
</comment>
<dbReference type="SMART" id="SM00176">
    <property type="entry name" value="RAN"/>
    <property type="match status" value="1"/>
</dbReference>
<dbReference type="FunFam" id="3.40.50.300:FF:001447">
    <property type="entry name" value="Ras-related protein Rab-1B"/>
    <property type="match status" value="1"/>
</dbReference>
<dbReference type="Pfam" id="PF00071">
    <property type="entry name" value="Ras"/>
    <property type="match status" value="1"/>
</dbReference>
<dbReference type="PANTHER" id="PTHR47977">
    <property type="entry name" value="RAS-RELATED PROTEIN RAB"/>
    <property type="match status" value="1"/>
</dbReference>